<evidence type="ECO:0008006" key="4">
    <source>
        <dbReference type="Google" id="ProtNLM"/>
    </source>
</evidence>
<keyword evidence="1" id="KW-0472">Membrane</keyword>
<comment type="caution">
    <text evidence="2">The sequence shown here is derived from an EMBL/GenBank/DDBJ whole genome shotgun (WGS) entry which is preliminary data.</text>
</comment>
<feature type="transmembrane region" description="Helical" evidence="1">
    <location>
        <begin position="73"/>
        <end position="93"/>
    </location>
</feature>
<feature type="transmembrane region" description="Helical" evidence="1">
    <location>
        <begin position="46"/>
        <end position="66"/>
    </location>
</feature>
<keyword evidence="3" id="KW-1185">Reference proteome</keyword>
<accession>A0ABR9EBH2</accession>
<proteinExistence type="predicted"/>
<protein>
    <recommendedName>
        <fullName evidence="4">DUF962 domain-containing protein</fullName>
    </recommendedName>
</protein>
<keyword evidence="1" id="KW-0812">Transmembrane</keyword>
<organism evidence="2 3">
    <name type="scientific">Pseudoalteromonas aurantia 208</name>
    <dbReference type="NCBI Taxonomy" id="1314867"/>
    <lineage>
        <taxon>Bacteria</taxon>
        <taxon>Pseudomonadati</taxon>
        <taxon>Pseudomonadota</taxon>
        <taxon>Gammaproteobacteria</taxon>
        <taxon>Alteromonadales</taxon>
        <taxon>Pseudoalteromonadaceae</taxon>
        <taxon>Pseudoalteromonas</taxon>
    </lineage>
</organism>
<dbReference type="Proteomes" id="UP000615755">
    <property type="component" value="Unassembled WGS sequence"/>
</dbReference>
<keyword evidence="1" id="KW-1133">Transmembrane helix</keyword>
<feature type="transmembrane region" description="Helical" evidence="1">
    <location>
        <begin position="99"/>
        <end position="122"/>
    </location>
</feature>
<feature type="transmembrane region" description="Helical" evidence="1">
    <location>
        <begin position="21"/>
        <end position="40"/>
    </location>
</feature>
<dbReference type="PANTHER" id="PTHR28026:SF9">
    <property type="entry name" value="2-HYDROXY-PALMITIC ACID DIOXYGENASE MPO1"/>
    <property type="match status" value="1"/>
</dbReference>
<gene>
    <name evidence="2" type="ORF">PAUR_a0982</name>
</gene>
<dbReference type="EMBL" id="AQGV01000012">
    <property type="protein sequence ID" value="MBE0367595.1"/>
    <property type="molecule type" value="Genomic_DNA"/>
</dbReference>
<reference evidence="2 3" key="1">
    <citation type="submission" date="2015-03" db="EMBL/GenBank/DDBJ databases">
        <title>Genome sequence of Pseudoalteromonas aurantia.</title>
        <authorList>
            <person name="Xie B.-B."/>
            <person name="Rong J.-C."/>
            <person name="Qin Q.-L."/>
            <person name="Zhang Y.-Z."/>
        </authorList>
    </citation>
    <scope>NUCLEOTIDE SEQUENCE [LARGE SCALE GENOMIC DNA]</scope>
    <source>
        <strain evidence="2 3">208</strain>
    </source>
</reference>
<dbReference type="Pfam" id="PF06127">
    <property type="entry name" value="Mpo1-like"/>
    <property type="match status" value="1"/>
</dbReference>
<dbReference type="InterPro" id="IPR009305">
    <property type="entry name" value="Mpo1-like"/>
</dbReference>
<evidence type="ECO:0000256" key="1">
    <source>
        <dbReference type="SAM" id="Phobius"/>
    </source>
</evidence>
<name>A0ABR9EBH2_9GAMM</name>
<feature type="transmembrane region" description="Helical" evidence="1">
    <location>
        <begin position="129"/>
        <end position="149"/>
    </location>
</feature>
<evidence type="ECO:0000313" key="3">
    <source>
        <dbReference type="Proteomes" id="UP000615755"/>
    </source>
</evidence>
<evidence type="ECO:0000313" key="2">
    <source>
        <dbReference type="EMBL" id="MBE0367595.1"/>
    </source>
</evidence>
<sequence>MKTLLEHLSQYAHYHRDVRNIATHFVGVPLIVLAVIWLLYVPILSLQSIVLTPALCISIIVSLFYLKLNIVLGILMSALLSCGYIVAEYYFYLLSDGLFLFYTLGFLFFIVGWGIQFVGHYFEGKKPAFVDDLMGLVIGPLFVVVEMLFKLGLFKELEKEIISISGPYRGGS</sequence>
<dbReference type="PANTHER" id="PTHR28026">
    <property type="entry name" value="DUF962 DOMAIN PROTEIN (AFU_ORTHOLOGUE AFUA_8G05310)"/>
    <property type="match status" value="1"/>
</dbReference>
<dbReference type="RefSeq" id="WP_192507006.1">
    <property type="nucleotide sequence ID" value="NZ_AQGV01000012.1"/>
</dbReference>